<organism evidence="2 3">
    <name type="scientific">Parafannyhessea umbonata</name>
    <dbReference type="NCBI Taxonomy" id="604330"/>
    <lineage>
        <taxon>Bacteria</taxon>
        <taxon>Bacillati</taxon>
        <taxon>Actinomycetota</taxon>
        <taxon>Coriobacteriia</taxon>
        <taxon>Coriobacteriales</taxon>
        <taxon>Atopobiaceae</taxon>
        <taxon>Parafannyhessea</taxon>
    </lineage>
</organism>
<gene>
    <name evidence="2" type="ORF">FYJ69_10395</name>
</gene>
<keyword evidence="1" id="KW-0812">Transmembrane</keyword>
<comment type="caution">
    <text evidence="2">The sequence shown here is derived from an EMBL/GenBank/DDBJ whole genome shotgun (WGS) entry which is preliminary data.</text>
</comment>
<dbReference type="Proteomes" id="UP000434342">
    <property type="component" value="Unassembled WGS sequence"/>
</dbReference>
<reference evidence="2 3" key="1">
    <citation type="submission" date="2019-08" db="EMBL/GenBank/DDBJ databases">
        <title>In-depth cultivation of the pig gut microbiome towards novel bacterial diversity and tailored functional studies.</title>
        <authorList>
            <person name="Wylensek D."/>
            <person name="Hitch T.C.A."/>
            <person name="Clavel T."/>
        </authorList>
    </citation>
    <scope>NUCLEOTIDE SEQUENCE [LARGE SCALE GENOMIC DNA]</scope>
    <source>
        <strain evidence="2 3">WB01_CNA04</strain>
    </source>
</reference>
<evidence type="ECO:0000313" key="3">
    <source>
        <dbReference type="Proteomes" id="UP000434342"/>
    </source>
</evidence>
<protein>
    <recommendedName>
        <fullName evidence="4">DUF2798 domain-containing protein</fullName>
    </recommendedName>
</protein>
<feature type="transmembrane region" description="Helical" evidence="1">
    <location>
        <begin position="49"/>
        <end position="71"/>
    </location>
</feature>
<keyword evidence="1" id="KW-1133">Transmembrane helix</keyword>
<feature type="transmembrane region" description="Helical" evidence="1">
    <location>
        <begin position="9"/>
        <end position="29"/>
    </location>
</feature>
<evidence type="ECO:0000256" key="1">
    <source>
        <dbReference type="SAM" id="Phobius"/>
    </source>
</evidence>
<dbReference type="RefSeq" id="WP_154542376.1">
    <property type="nucleotide sequence ID" value="NZ_JAQXXO010000231.1"/>
</dbReference>
<dbReference type="AlphaFoldDB" id="A0A6N7X9H3"/>
<accession>A0A6N7X9H3</accession>
<sequence>MPQNRKQGLIFGILMSVTMAYGMEVYNVAWKMGVPTMPGGFSNLTNDVFLAALVEASYMWLFVLLFSSLWGTRGGAALARRIVDPARDGALVQGVARSCCTVLVMCPTMSLVAAILFNVVLGGMPATQLPAIWVGTVIKNFPMALLWNLFAAGPVSRLVFEKCFSRVGEPAAASGAVREESD</sequence>
<evidence type="ECO:0000313" key="2">
    <source>
        <dbReference type="EMBL" id="MST61286.1"/>
    </source>
</evidence>
<dbReference type="EMBL" id="VUND01000003">
    <property type="protein sequence ID" value="MST61286.1"/>
    <property type="molecule type" value="Genomic_DNA"/>
</dbReference>
<keyword evidence="1" id="KW-0472">Membrane</keyword>
<feature type="transmembrane region" description="Helical" evidence="1">
    <location>
        <begin position="102"/>
        <end position="121"/>
    </location>
</feature>
<evidence type="ECO:0008006" key="4">
    <source>
        <dbReference type="Google" id="ProtNLM"/>
    </source>
</evidence>
<proteinExistence type="predicted"/>
<name>A0A6N7X9H3_9ACTN</name>